<dbReference type="EMBL" id="JAKOGI010001234">
    <property type="protein sequence ID" value="KAJ8426816.1"/>
    <property type="molecule type" value="Genomic_DNA"/>
</dbReference>
<reference evidence="1" key="1">
    <citation type="submission" date="2022-04" db="EMBL/GenBank/DDBJ databases">
        <title>Carnegiea gigantea Genome sequencing and assembly v2.</title>
        <authorList>
            <person name="Copetti D."/>
            <person name="Sanderson M.J."/>
            <person name="Burquez A."/>
            <person name="Wojciechowski M.F."/>
        </authorList>
    </citation>
    <scope>NUCLEOTIDE SEQUENCE</scope>
    <source>
        <strain evidence="1">SGP5-SGP5p</strain>
        <tissue evidence="1">Aerial part</tissue>
    </source>
</reference>
<proteinExistence type="predicted"/>
<protein>
    <submittedName>
        <fullName evidence="1">Uncharacterized protein</fullName>
    </submittedName>
</protein>
<name>A0A9Q1JMR1_9CARY</name>
<gene>
    <name evidence="1" type="ORF">Cgig2_022597</name>
</gene>
<keyword evidence="2" id="KW-1185">Reference proteome</keyword>
<sequence>MDLAQARADLQRDLLAGRARVFQSLSALCSMIDIYNLSTIEIYWLSSKIEEIFGVVETAAKIEELVDVTRLKFYLAKISLVLLKLLTLKVNSITCLEERIRKIQEDLTIQQQSLIKVESKLKSSLDLKKREVEQVKADLAEARFSKLQDLVKKNNYLKSLISSIISFNNFFIAHNVESKCHMMTSKVQK</sequence>
<dbReference type="AlphaFoldDB" id="A0A9Q1JMR1"/>
<dbReference type="Proteomes" id="UP001153076">
    <property type="component" value="Unassembled WGS sequence"/>
</dbReference>
<comment type="caution">
    <text evidence="1">The sequence shown here is derived from an EMBL/GenBank/DDBJ whole genome shotgun (WGS) entry which is preliminary data.</text>
</comment>
<evidence type="ECO:0000313" key="1">
    <source>
        <dbReference type="EMBL" id="KAJ8426816.1"/>
    </source>
</evidence>
<evidence type="ECO:0000313" key="2">
    <source>
        <dbReference type="Proteomes" id="UP001153076"/>
    </source>
</evidence>
<organism evidence="1 2">
    <name type="scientific">Carnegiea gigantea</name>
    <dbReference type="NCBI Taxonomy" id="171969"/>
    <lineage>
        <taxon>Eukaryota</taxon>
        <taxon>Viridiplantae</taxon>
        <taxon>Streptophyta</taxon>
        <taxon>Embryophyta</taxon>
        <taxon>Tracheophyta</taxon>
        <taxon>Spermatophyta</taxon>
        <taxon>Magnoliopsida</taxon>
        <taxon>eudicotyledons</taxon>
        <taxon>Gunneridae</taxon>
        <taxon>Pentapetalae</taxon>
        <taxon>Caryophyllales</taxon>
        <taxon>Cactineae</taxon>
        <taxon>Cactaceae</taxon>
        <taxon>Cactoideae</taxon>
        <taxon>Echinocereeae</taxon>
        <taxon>Carnegiea</taxon>
    </lineage>
</organism>
<accession>A0A9Q1JMR1</accession>